<evidence type="ECO:0000313" key="3">
    <source>
        <dbReference type="Proteomes" id="UP000276133"/>
    </source>
</evidence>
<keyword evidence="3" id="KW-1185">Reference proteome</keyword>
<feature type="transmembrane region" description="Helical" evidence="1">
    <location>
        <begin position="67"/>
        <end position="88"/>
    </location>
</feature>
<organism evidence="2 3">
    <name type="scientific">Brachionus plicatilis</name>
    <name type="common">Marine rotifer</name>
    <name type="synonym">Brachionus muelleri</name>
    <dbReference type="NCBI Taxonomy" id="10195"/>
    <lineage>
        <taxon>Eukaryota</taxon>
        <taxon>Metazoa</taxon>
        <taxon>Spiralia</taxon>
        <taxon>Gnathifera</taxon>
        <taxon>Rotifera</taxon>
        <taxon>Eurotatoria</taxon>
        <taxon>Monogononta</taxon>
        <taxon>Pseudotrocha</taxon>
        <taxon>Ploima</taxon>
        <taxon>Brachionidae</taxon>
        <taxon>Brachionus</taxon>
    </lineage>
</organism>
<accession>A0A3M7R252</accession>
<evidence type="ECO:0000256" key="1">
    <source>
        <dbReference type="SAM" id="Phobius"/>
    </source>
</evidence>
<keyword evidence="1" id="KW-0472">Membrane</keyword>
<reference evidence="2 3" key="1">
    <citation type="journal article" date="2018" name="Sci. Rep.">
        <title>Genomic signatures of local adaptation to the degree of environmental predictability in rotifers.</title>
        <authorList>
            <person name="Franch-Gras L."/>
            <person name="Hahn C."/>
            <person name="Garcia-Roger E.M."/>
            <person name="Carmona M.J."/>
            <person name="Serra M."/>
            <person name="Gomez A."/>
        </authorList>
    </citation>
    <scope>NUCLEOTIDE SEQUENCE [LARGE SCALE GENOMIC DNA]</scope>
    <source>
        <strain evidence="2">HYR1</strain>
    </source>
</reference>
<keyword evidence="1" id="KW-1133">Transmembrane helix</keyword>
<protein>
    <submittedName>
        <fullName evidence="2">Uncharacterized protein</fullName>
    </submittedName>
</protein>
<gene>
    <name evidence="2" type="ORF">BpHYR1_054646</name>
</gene>
<dbReference type="Proteomes" id="UP000276133">
    <property type="component" value="Unassembled WGS sequence"/>
</dbReference>
<keyword evidence="1" id="KW-0812">Transmembrane</keyword>
<dbReference type="AlphaFoldDB" id="A0A3M7R252"/>
<dbReference type="EMBL" id="REGN01004435">
    <property type="protein sequence ID" value="RNA17549.1"/>
    <property type="molecule type" value="Genomic_DNA"/>
</dbReference>
<name>A0A3M7R252_BRAPC</name>
<proteinExistence type="predicted"/>
<sequence>MREDFVDKLVMIVEIKVDFKSIKEEEDKLINVVVDLVVVVSIGGIIVFSIDIVVFRLKEAFEEDDSIILAVIVSISGFMVLSIGIEVIKKDEPDEGDSVIVIELLSINILVIRTEVAEEVDVEVAILEDEDSVILVVVESNGGRTIVVVDVDVVVDVEVGDGVIELKDVITVVVVLIVGTIVIGDDVMTVLGGS</sequence>
<evidence type="ECO:0000313" key="2">
    <source>
        <dbReference type="EMBL" id="RNA17549.1"/>
    </source>
</evidence>
<comment type="caution">
    <text evidence="2">The sequence shown here is derived from an EMBL/GenBank/DDBJ whole genome shotgun (WGS) entry which is preliminary data.</text>
</comment>
<feature type="transmembrane region" description="Helical" evidence="1">
    <location>
        <begin position="29"/>
        <end position="55"/>
    </location>
</feature>